<evidence type="ECO:0000313" key="1">
    <source>
        <dbReference type="EMBL" id="GAA3710095.1"/>
    </source>
</evidence>
<name>A0ABP7DZC3_9MICO</name>
<dbReference type="EMBL" id="BAABDC010000004">
    <property type="protein sequence ID" value="GAA3710095.1"/>
    <property type="molecule type" value="Genomic_DNA"/>
</dbReference>
<sequence>MDCEYSSLCTEVANPQEVFGGEYVGHDEPSAVFYSNAPGAGNNVRYQVVLPHDPSPNNPTAPGKSYNFELHGALWFGMALCDTQSYPEQVSTCTQDSDTNIVDPTVSPNHPGTAFTELQFYPPGWVPWPAWAVATGASGCDPTRWCAALNIFGLLEDPVAGTLQNPTCAAQVGIEYFNFAFVTRNGSSQAPANPLGSTLATFTPDPAQDLFMNSGDHLAVTMHDTPDGLQAVIDDLSSGQSGSMTASPANGFAQIRFAPTGTDCTAIPYAFHPMYSTSTPDTRVIWAAHTYNVAFSDEIGHFDTCTGPGQVPATPFGLDQTGNPTACPAGNSELTGPTDTDDNFCFPGSQALRLKVTGCTDTNTGFDGMSYQPVWPDGNRALHPSPFMFGPPLTGPGYDTSFSRLAFEADLPRIEGTCNRITGSGCTLIPTTDAGTPAAFYPFFSAVGGRNCLLGFGNDVPGSKTDFGRNAQYGTLLTTAYLAFGGGGATINRINNFRNIIANPCPGSPGR</sequence>
<keyword evidence="2" id="KW-1185">Reference proteome</keyword>
<dbReference type="Proteomes" id="UP001501468">
    <property type="component" value="Unassembled WGS sequence"/>
</dbReference>
<proteinExistence type="predicted"/>
<reference evidence="2" key="1">
    <citation type="journal article" date="2019" name="Int. J. Syst. Evol. Microbiol.">
        <title>The Global Catalogue of Microorganisms (GCM) 10K type strain sequencing project: providing services to taxonomists for standard genome sequencing and annotation.</title>
        <authorList>
            <consortium name="The Broad Institute Genomics Platform"/>
            <consortium name="The Broad Institute Genome Sequencing Center for Infectious Disease"/>
            <person name="Wu L."/>
            <person name="Ma J."/>
        </authorList>
    </citation>
    <scope>NUCLEOTIDE SEQUENCE [LARGE SCALE GENOMIC DNA]</scope>
    <source>
        <strain evidence="2">JCM 17125</strain>
    </source>
</reference>
<gene>
    <name evidence="1" type="ORF">GCM10022399_28690</name>
</gene>
<evidence type="ECO:0000313" key="2">
    <source>
        <dbReference type="Proteomes" id="UP001501468"/>
    </source>
</evidence>
<organism evidence="1 2">
    <name type="scientific">Terrabacter ginsenosidimutans</name>
    <dbReference type="NCBI Taxonomy" id="490575"/>
    <lineage>
        <taxon>Bacteria</taxon>
        <taxon>Bacillati</taxon>
        <taxon>Actinomycetota</taxon>
        <taxon>Actinomycetes</taxon>
        <taxon>Micrococcales</taxon>
        <taxon>Intrasporangiaceae</taxon>
        <taxon>Terrabacter</taxon>
    </lineage>
</organism>
<protein>
    <submittedName>
        <fullName evidence="1">Uncharacterized protein</fullName>
    </submittedName>
</protein>
<accession>A0ABP7DZC3</accession>
<comment type="caution">
    <text evidence="1">The sequence shown here is derived from an EMBL/GenBank/DDBJ whole genome shotgun (WGS) entry which is preliminary data.</text>
</comment>